<dbReference type="EMBL" id="LDTF01000161">
    <property type="protein sequence ID" value="KTT92405.1"/>
    <property type="molecule type" value="Genomic_DNA"/>
</dbReference>
<evidence type="ECO:0000313" key="2">
    <source>
        <dbReference type="Proteomes" id="UP000073923"/>
    </source>
</evidence>
<name>A0A147IJ14_9SPHN</name>
<dbReference type="Proteomes" id="UP000073923">
    <property type="component" value="Unassembled WGS sequence"/>
</dbReference>
<dbReference type="AlphaFoldDB" id="A0A147IJ14"/>
<dbReference type="SUPFAM" id="SSF143081">
    <property type="entry name" value="BB1717-like"/>
    <property type="match status" value="1"/>
</dbReference>
<sequence>MTAMDPILRAMTGDRATLDRTAEALCRDFAIAWSAGASWGTWAQLSDLRAGDPAFVIRHTLEGTGLDTQRWGMGEGQDMTTRIPGLGLPWWRRLAERPAQRCLIPLTAATLTASARPGRDRRATWFALADEPVFTVAGLWRDRGDARCFAMVESSPDHGADALFPAMPMIIAAQDRKRWLHGSMEDIDALGGPCPLERMRIGLPRPVMGVPLA</sequence>
<protein>
    <recommendedName>
        <fullName evidence="3">DUF159 family protein</fullName>
    </recommendedName>
</protein>
<dbReference type="Gene3D" id="3.90.1680.10">
    <property type="entry name" value="SOS response associated peptidase-like"/>
    <property type="match status" value="1"/>
</dbReference>
<accession>A0A147IJ14</accession>
<dbReference type="InterPro" id="IPR036590">
    <property type="entry name" value="SRAP-like"/>
</dbReference>
<proteinExistence type="predicted"/>
<gene>
    <name evidence="1" type="ORF">NS355_17895</name>
</gene>
<evidence type="ECO:0000313" key="1">
    <source>
        <dbReference type="EMBL" id="KTT92405.1"/>
    </source>
</evidence>
<dbReference type="OrthoDB" id="9782620at2"/>
<reference evidence="1 2" key="1">
    <citation type="journal article" date="2016" name="Front. Microbiol.">
        <title>Genomic Resource of Rice Seed Associated Bacteria.</title>
        <authorList>
            <person name="Midha S."/>
            <person name="Bansal K."/>
            <person name="Sharma S."/>
            <person name="Kumar N."/>
            <person name="Patil P.P."/>
            <person name="Chaudhry V."/>
            <person name="Patil P.B."/>
        </authorList>
    </citation>
    <scope>NUCLEOTIDE SEQUENCE [LARGE SCALE GENOMIC DNA]</scope>
    <source>
        <strain evidence="1 2">NS355</strain>
    </source>
</reference>
<organism evidence="1 2">
    <name type="scientific">Sphingomonas yabuuchiae</name>
    <dbReference type="NCBI Taxonomy" id="172044"/>
    <lineage>
        <taxon>Bacteria</taxon>
        <taxon>Pseudomonadati</taxon>
        <taxon>Pseudomonadota</taxon>
        <taxon>Alphaproteobacteria</taxon>
        <taxon>Sphingomonadales</taxon>
        <taxon>Sphingomonadaceae</taxon>
        <taxon>Sphingomonas</taxon>
    </lineage>
</organism>
<dbReference type="PATRIC" id="fig|172044.3.peg.676"/>
<comment type="caution">
    <text evidence="1">The sequence shown here is derived from an EMBL/GenBank/DDBJ whole genome shotgun (WGS) entry which is preliminary data.</text>
</comment>
<dbReference type="RefSeq" id="WP_058746876.1">
    <property type="nucleotide sequence ID" value="NZ_LDTF01000161.1"/>
</dbReference>
<evidence type="ECO:0008006" key="3">
    <source>
        <dbReference type="Google" id="ProtNLM"/>
    </source>
</evidence>